<protein>
    <submittedName>
        <fullName evidence="2">Uncharacterized protein</fullName>
    </submittedName>
</protein>
<feature type="compositionally biased region" description="Basic residues" evidence="1">
    <location>
        <begin position="1"/>
        <end position="11"/>
    </location>
</feature>
<proteinExistence type="predicted"/>
<reference evidence="2" key="1">
    <citation type="submission" date="2021-01" db="EMBL/GenBank/DDBJ databases">
        <authorList>
            <person name="Corre E."/>
            <person name="Pelletier E."/>
            <person name="Niang G."/>
            <person name="Scheremetjew M."/>
            <person name="Finn R."/>
            <person name="Kale V."/>
            <person name="Holt S."/>
            <person name="Cochrane G."/>
            <person name="Meng A."/>
            <person name="Brown T."/>
            <person name="Cohen L."/>
        </authorList>
    </citation>
    <scope>NUCLEOTIDE SEQUENCE</scope>
    <source>
        <strain evidence="2">10249 10 AB</strain>
    </source>
</reference>
<evidence type="ECO:0000313" key="2">
    <source>
        <dbReference type="EMBL" id="CAE0725984.1"/>
    </source>
</evidence>
<dbReference type="AlphaFoldDB" id="A0A7S4ASY2"/>
<name>A0A7S4ASY2_9STRA</name>
<dbReference type="EMBL" id="HBIX01027721">
    <property type="protein sequence ID" value="CAE0725984.1"/>
    <property type="molecule type" value="Transcribed_RNA"/>
</dbReference>
<evidence type="ECO:0000256" key="1">
    <source>
        <dbReference type="SAM" id="MobiDB-lite"/>
    </source>
</evidence>
<organism evidence="2">
    <name type="scientific">Pseudo-nitzschia australis</name>
    <dbReference type="NCBI Taxonomy" id="44445"/>
    <lineage>
        <taxon>Eukaryota</taxon>
        <taxon>Sar</taxon>
        <taxon>Stramenopiles</taxon>
        <taxon>Ochrophyta</taxon>
        <taxon>Bacillariophyta</taxon>
        <taxon>Bacillariophyceae</taxon>
        <taxon>Bacillariophycidae</taxon>
        <taxon>Bacillariales</taxon>
        <taxon>Bacillariaceae</taxon>
        <taxon>Pseudo-nitzschia</taxon>
    </lineage>
</organism>
<gene>
    <name evidence="2" type="ORF">PAUS00366_LOCUS18741</name>
</gene>
<feature type="region of interest" description="Disordered" evidence="1">
    <location>
        <begin position="1"/>
        <end position="29"/>
    </location>
</feature>
<sequence length="371" mass="42758">MQLHRRRHPTRSQRNSSNSSNNNNNNNHKKPIMFIETLLDADDGLNNHAVEWIQTKAVQKTKEHRKQQNKQLATTNADTADTNADTNLVDPGASLNSTWWFLCGTDHIEWHNRNIYKLSTKEYSTFGLTSGLVGLRQSPLFCTSAGFTRIGITNSRSSSINASANVNSNSNSNSKSNSLKFPKDAYSNHALTFYFPECTHVHVAVDRNVDALPTNGNYSACWHREFPGESFVIKSRTITSDSMDHMNPRRADDDYRDISWLNKTDYPLLINETEHLWLDLMQNFSIDRSRAWETSVYLFRNRRRILRQNRDLRCSPGFPCYVEAQRNHIRMENYWYALEHESGAKIAQGKASSEILKKIMDMNAKRHTKPK</sequence>
<feature type="compositionally biased region" description="Low complexity" evidence="1">
    <location>
        <begin position="15"/>
        <end position="26"/>
    </location>
</feature>
<accession>A0A7S4ASY2</accession>